<feature type="transmembrane region" description="Helical" evidence="1">
    <location>
        <begin position="21"/>
        <end position="42"/>
    </location>
</feature>
<reference evidence="2" key="1">
    <citation type="submission" date="2020-05" db="EMBL/GenBank/DDBJ databases">
        <authorList>
            <person name="Chiriac C."/>
            <person name="Salcher M."/>
            <person name="Ghai R."/>
            <person name="Kavagutti S V."/>
        </authorList>
    </citation>
    <scope>NUCLEOTIDE SEQUENCE</scope>
</reference>
<keyword evidence="1" id="KW-0812">Transmembrane</keyword>
<sequence length="73" mass="7460">MEKFNLSNYAKQNTPAWAQKIGDISLACGAVGAAILAIPMAAPIVLPVALVSAAGWLLGVGTIGKAIMKCYGE</sequence>
<name>A0A6J5SY96_9CAUD</name>
<keyword evidence="1" id="KW-0472">Membrane</keyword>
<proteinExistence type="predicted"/>
<organism evidence="2">
    <name type="scientific">uncultured Caudovirales phage</name>
    <dbReference type="NCBI Taxonomy" id="2100421"/>
    <lineage>
        <taxon>Viruses</taxon>
        <taxon>Duplodnaviria</taxon>
        <taxon>Heunggongvirae</taxon>
        <taxon>Uroviricota</taxon>
        <taxon>Caudoviricetes</taxon>
        <taxon>Peduoviridae</taxon>
        <taxon>Maltschvirus</taxon>
        <taxon>Maltschvirus maltsch</taxon>
    </lineage>
</organism>
<evidence type="ECO:0000313" key="2">
    <source>
        <dbReference type="EMBL" id="CAB4219946.1"/>
    </source>
</evidence>
<dbReference type="EMBL" id="LR797499">
    <property type="protein sequence ID" value="CAB4219946.1"/>
    <property type="molecule type" value="Genomic_DNA"/>
</dbReference>
<keyword evidence="1" id="KW-1133">Transmembrane helix</keyword>
<accession>A0A6J5SY96</accession>
<protein>
    <submittedName>
        <fullName evidence="2">Uncharacterized protein</fullName>
    </submittedName>
</protein>
<gene>
    <name evidence="2" type="ORF">UFOVP1624_27</name>
</gene>
<feature type="transmembrane region" description="Helical" evidence="1">
    <location>
        <begin position="48"/>
        <end position="68"/>
    </location>
</feature>
<evidence type="ECO:0000256" key="1">
    <source>
        <dbReference type="SAM" id="Phobius"/>
    </source>
</evidence>